<organism evidence="2 3">
    <name type="scientific">Saguinus oedipus</name>
    <name type="common">Cotton-top tamarin</name>
    <name type="synonym">Oedipomidas oedipus</name>
    <dbReference type="NCBI Taxonomy" id="9490"/>
    <lineage>
        <taxon>Eukaryota</taxon>
        <taxon>Metazoa</taxon>
        <taxon>Chordata</taxon>
        <taxon>Craniata</taxon>
        <taxon>Vertebrata</taxon>
        <taxon>Euteleostomi</taxon>
        <taxon>Mammalia</taxon>
        <taxon>Eutheria</taxon>
        <taxon>Euarchontoglires</taxon>
        <taxon>Primates</taxon>
        <taxon>Haplorrhini</taxon>
        <taxon>Platyrrhini</taxon>
        <taxon>Cebidae</taxon>
        <taxon>Callitrichinae</taxon>
        <taxon>Saguinus</taxon>
    </lineage>
</organism>
<proteinExistence type="predicted"/>
<evidence type="ECO:0000256" key="1">
    <source>
        <dbReference type="SAM" id="MobiDB-lite"/>
    </source>
</evidence>
<protein>
    <submittedName>
        <fullName evidence="2">Uncharacterized protein</fullName>
    </submittedName>
</protein>
<reference evidence="2 3" key="1">
    <citation type="submission" date="2023-05" db="EMBL/GenBank/DDBJ databases">
        <title>B98-5 Cell Line De Novo Hybrid Assembly: An Optical Mapping Approach.</title>
        <authorList>
            <person name="Kananen K."/>
            <person name="Auerbach J.A."/>
            <person name="Kautto E."/>
            <person name="Blachly J.S."/>
        </authorList>
    </citation>
    <scope>NUCLEOTIDE SEQUENCE [LARGE SCALE GENOMIC DNA]</scope>
    <source>
        <strain evidence="2">B95-8</strain>
        <tissue evidence="2">Cell line</tissue>
    </source>
</reference>
<gene>
    <name evidence="2" type="ORF">P7K49_030714</name>
</gene>
<sequence length="114" mass="12555">MSQCSSLKKESGNGTLSRACLDDSYASGEGLKRSALSSSLRDLSEAAQRMQDRGRHLHSGRALRVTGSAARPVWRFPVTSPKAEQRLTAQKGHPKETEENRTKLLSKRKALYAN</sequence>
<keyword evidence="3" id="KW-1185">Reference proteome</keyword>
<name>A0ABQ9U2Y5_SAGOE</name>
<comment type="caution">
    <text evidence="2">The sequence shown here is derived from an EMBL/GenBank/DDBJ whole genome shotgun (WGS) entry which is preliminary data.</text>
</comment>
<feature type="region of interest" description="Disordered" evidence="1">
    <location>
        <begin position="42"/>
        <end position="64"/>
    </location>
</feature>
<evidence type="ECO:0000313" key="3">
    <source>
        <dbReference type="Proteomes" id="UP001266305"/>
    </source>
</evidence>
<accession>A0ABQ9U2Y5</accession>
<dbReference type="EMBL" id="JASSZA010000016">
    <property type="protein sequence ID" value="KAK2091430.1"/>
    <property type="molecule type" value="Genomic_DNA"/>
</dbReference>
<evidence type="ECO:0000313" key="2">
    <source>
        <dbReference type="EMBL" id="KAK2091430.1"/>
    </source>
</evidence>
<dbReference type="Proteomes" id="UP001266305">
    <property type="component" value="Unassembled WGS sequence"/>
</dbReference>
<feature type="region of interest" description="Disordered" evidence="1">
    <location>
        <begin position="77"/>
        <end position="114"/>
    </location>
</feature>
<feature type="compositionally biased region" description="Basic and acidic residues" evidence="1">
    <location>
        <begin position="93"/>
        <end position="102"/>
    </location>
</feature>
<feature type="compositionally biased region" description="Basic residues" evidence="1">
    <location>
        <begin position="104"/>
        <end position="114"/>
    </location>
</feature>